<accession>A0A9N7UFC1</accession>
<dbReference type="Proteomes" id="UP001153269">
    <property type="component" value="Unassembled WGS sequence"/>
</dbReference>
<organism evidence="1 2">
    <name type="scientific">Pleuronectes platessa</name>
    <name type="common">European plaice</name>
    <dbReference type="NCBI Taxonomy" id="8262"/>
    <lineage>
        <taxon>Eukaryota</taxon>
        <taxon>Metazoa</taxon>
        <taxon>Chordata</taxon>
        <taxon>Craniata</taxon>
        <taxon>Vertebrata</taxon>
        <taxon>Euteleostomi</taxon>
        <taxon>Actinopterygii</taxon>
        <taxon>Neopterygii</taxon>
        <taxon>Teleostei</taxon>
        <taxon>Neoteleostei</taxon>
        <taxon>Acanthomorphata</taxon>
        <taxon>Carangaria</taxon>
        <taxon>Pleuronectiformes</taxon>
        <taxon>Pleuronectoidei</taxon>
        <taxon>Pleuronectidae</taxon>
        <taxon>Pleuronectes</taxon>
    </lineage>
</organism>
<sequence>MIASGACSGVSGHLSDTGREAAVRSLEGATTLPFTCVTSACQCHQGASIFHLGISLPVALRFTSPANAPLPPPPPFHPSRFFNLKAPVTHLSFLSSTPVLLRLLVPGPRRKAGREPSERKCRHQAGLAVIWGEKGRKAEHLAVASGDASAWLGVGGYTVAGGDSAVAAISDISESHCSPLSSDHRAGSLSELTSAERIVAISLACPRSFSGSLRSLVTLPGCKQLVTRDSGMLLNMQERMVHADGILLICSPVTFLPSQISATDLTLKTGARSTPKSYSWLAAKGE</sequence>
<evidence type="ECO:0000313" key="2">
    <source>
        <dbReference type="Proteomes" id="UP001153269"/>
    </source>
</evidence>
<gene>
    <name evidence="1" type="ORF">PLEPLA_LOCUS17215</name>
</gene>
<keyword evidence="2" id="KW-1185">Reference proteome</keyword>
<name>A0A9N7UFC1_PLEPL</name>
<dbReference type="AlphaFoldDB" id="A0A9N7UFC1"/>
<evidence type="ECO:0000313" key="1">
    <source>
        <dbReference type="EMBL" id="CAB1429239.1"/>
    </source>
</evidence>
<protein>
    <submittedName>
        <fullName evidence="1">Uncharacterized protein</fullName>
    </submittedName>
</protein>
<comment type="caution">
    <text evidence="1">The sequence shown here is derived from an EMBL/GenBank/DDBJ whole genome shotgun (WGS) entry which is preliminary data.</text>
</comment>
<dbReference type="EMBL" id="CADEAL010001114">
    <property type="protein sequence ID" value="CAB1429239.1"/>
    <property type="molecule type" value="Genomic_DNA"/>
</dbReference>
<reference evidence="1" key="1">
    <citation type="submission" date="2020-03" db="EMBL/GenBank/DDBJ databases">
        <authorList>
            <person name="Weist P."/>
        </authorList>
    </citation>
    <scope>NUCLEOTIDE SEQUENCE</scope>
</reference>
<proteinExistence type="predicted"/>